<comment type="caution">
    <text evidence="2">The sequence shown here is derived from an EMBL/GenBank/DDBJ whole genome shotgun (WGS) entry which is preliminary data.</text>
</comment>
<evidence type="ECO:0000259" key="1">
    <source>
        <dbReference type="PROSITE" id="PS50995"/>
    </source>
</evidence>
<dbReference type="GO" id="GO:0006950">
    <property type="term" value="P:response to stress"/>
    <property type="evidence" value="ECO:0007669"/>
    <property type="project" value="TreeGrafter"/>
</dbReference>
<dbReference type="PANTHER" id="PTHR33164:SF43">
    <property type="entry name" value="HTH-TYPE TRANSCRIPTIONAL REPRESSOR YETL"/>
    <property type="match status" value="1"/>
</dbReference>
<feature type="domain" description="HTH marR-type" evidence="1">
    <location>
        <begin position="10"/>
        <end position="142"/>
    </location>
</feature>
<dbReference type="InterPro" id="IPR036390">
    <property type="entry name" value="WH_DNA-bd_sf"/>
</dbReference>
<dbReference type="Pfam" id="PF12802">
    <property type="entry name" value="MarR_2"/>
    <property type="match status" value="1"/>
</dbReference>
<dbReference type="SUPFAM" id="SSF46785">
    <property type="entry name" value="Winged helix' DNA-binding domain"/>
    <property type="match status" value="1"/>
</dbReference>
<dbReference type="PANTHER" id="PTHR33164">
    <property type="entry name" value="TRANSCRIPTIONAL REGULATOR, MARR FAMILY"/>
    <property type="match status" value="1"/>
</dbReference>
<dbReference type="GO" id="GO:0003700">
    <property type="term" value="F:DNA-binding transcription factor activity"/>
    <property type="evidence" value="ECO:0007669"/>
    <property type="project" value="InterPro"/>
</dbReference>
<dbReference type="EMBL" id="NIDE01000001">
    <property type="protein sequence ID" value="OWK47104.1"/>
    <property type="molecule type" value="Genomic_DNA"/>
</dbReference>
<dbReference type="SMART" id="SM00347">
    <property type="entry name" value="HTH_MARR"/>
    <property type="match status" value="1"/>
</dbReference>
<evidence type="ECO:0000313" key="3">
    <source>
        <dbReference type="Proteomes" id="UP000214646"/>
    </source>
</evidence>
<evidence type="ECO:0000313" key="2">
    <source>
        <dbReference type="EMBL" id="OWK47104.1"/>
    </source>
</evidence>
<dbReference type="InterPro" id="IPR000835">
    <property type="entry name" value="HTH_MarR-typ"/>
</dbReference>
<accession>A0A225E5Q7</accession>
<dbReference type="PRINTS" id="PR00598">
    <property type="entry name" value="HTHMARR"/>
</dbReference>
<sequence>MLPDAPFGWPHKVAVAFLRLHGSLERRMSAALADHGLTLAQFDLLMTLCHGDGITQQELAERLLVTKANVVGLIDRVSAAGWVERRADPDDRRANRIFLTPAGRKLATKAQPEQGQLVQTIFGSSSEAELTQIHAALERFEKLCHNE</sequence>
<keyword evidence="3" id="KW-1185">Reference proteome</keyword>
<dbReference type="Gene3D" id="1.10.10.10">
    <property type="entry name" value="Winged helix-like DNA-binding domain superfamily/Winged helix DNA-binding domain"/>
    <property type="match status" value="1"/>
</dbReference>
<dbReference type="PROSITE" id="PS50995">
    <property type="entry name" value="HTH_MARR_2"/>
    <property type="match status" value="1"/>
</dbReference>
<organism evidence="2 3">
    <name type="scientific">Fimbriiglobus ruber</name>
    <dbReference type="NCBI Taxonomy" id="1908690"/>
    <lineage>
        <taxon>Bacteria</taxon>
        <taxon>Pseudomonadati</taxon>
        <taxon>Planctomycetota</taxon>
        <taxon>Planctomycetia</taxon>
        <taxon>Gemmatales</taxon>
        <taxon>Gemmataceae</taxon>
        <taxon>Fimbriiglobus</taxon>
    </lineage>
</organism>
<protein>
    <submittedName>
        <fullName evidence="2">Transcriptional regulator, MarR family</fullName>
    </submittedName>
</protein>
<dbReference type="AlphaFoldDB" id="A0A225E5Q7"/>
<dbReference type="Proteomes" id="UP000214646">
    <property type="component" value="Unassembled WGS sequence"/>
</dbReference>
<name>A0A225E5Q7_9BACT</name>
<dbReference type="InterPro" id="IPR036388">
    <property type="entry name" value="WH-like_DNA-bd_sf"/>
</dbReference>
<gene>
    <name evidence="2" type="ORF">FRUB_00803</name>
</gene>
<proteinExistence type="predicted"/>
<dbReference type="InterPro" id="IPR039422">
    <property type="entry name" value="MarR/SlyA-like"/>
</dbReference>
<reference evidence="3" key="1">
    <citation type="submission" date="2017-06" db="EMBL/GenBank/DDBJ databases">
        <title>Genome analysis of Fimbriiglobus ruber SP5, the first member of the order Planctomycetales with confirmed chitinolytic capability.</title>
        <authorList>
            <person name="Ravin N.V."/>
            <person name="Rakitin A.L."/>
            <person name="Ivanova A.A."/>
            <person name="Beletsky A.V."/>
            <person name="Kulichevskaya I.S."/>
            <person name="Mardanov A.V."/>
            <person name="Dedysh S.N."/>
        </authorList>
    </citation>
    <scope>NUCLEOTIDE SEQUENCE [LARGE SCALE GENOMIC DNA]</scope>
    <source>
        <strain evidence="3">SP5</strain>
    </source>
</reference>